<keyword evidence="6" id="KW-0508">mRNA splicing</keyword>
<keyword evidence="5" id="KW-0694">RNA-binding</keyword>
<keyword evidence="7" id="KW-0539">Nucleus</keyword>
<evidence type="ECO:0000256" key="6">
    <source>
        <dbReference type="ARBA" id="ARBA00023187"/>
    </source>
</evidence>
<evidence type="ECO:0000256" key="4">
    <source>
        <dbReference type="ARBA" id="ARBA00022728"/>
    </source>
</evidence>
<dbReference type="GO" id="GO:0005688">
    <property type="term" value="C:U6 snRNP"/>
    <property type="evidence" value="ECO:0007669"/>
    <property type="project" value="TreeGrafter"/>
</dbReference>
<keyword evidence="8" id="KW-0687">Ribonucleoprotein</keyword>
<dbReference type="Pfam" id="PF01423">
    <property type="entry name" value="LSM"/>
    <property type="match status" value="1"/>
</dbReference>
<dbReference type="Gene3D" id="2.30.30.100">
    <property type="match status" value="1"/>
</dbReference>
<dbReference type="GO" id="GO:0071011">
    <property type="term" value="C:precatalytic spliceosome"/>
    <property type="evidence" value="ECO:0007669"/>
    <property type="project" value="TreeGrafter"/>
</dbReference>
<dbReference type="PROSITE" id="PS52002">
    <property type="entry name" value="SM"/>
    <property type="match status" value="1"/>
</dbReference>
<feature type="compositionally biased region" description="Polar residues" evidence="12">
    <location>
        <begin position="91"/>
        <end position="111"/>
    </location>
</feature>
<keyword evidence="4" id="KW-0747">Spliceosome</keyword>
<reference evidence="15 16" key="1">
    <citation type="submission" date="2016-11" db="UniProtKB">
        <authorList>
            <consortium name="WormBaseParasite"/>
        </authorList>
    </citation>
    <scope>IDENTIFICATION</scope>
</reference>
<dbReference type="AlphaFoldDB" id="A0A1I8JFI1"/>
<dbReference type="SMART" id="SM00651">
    <property type="entry name" value="Sm"/>
    <property type="match status" value="1"/>
</dbReference>
<accession>A0A1I8JFI1</accession>
<feature type="domain" description="Sm" evidence="13">
    <location>
        <begin position="1"/>
        <end position="75"/>
    </location>
</feature>
<evidence type="ECO:0000313" key="16">
    <source>
        <dbReference type="WBParaSite" id="maker-uti_cns_0047262-snap-gene-0.5-mRNA-1"/>
    </source>
</evidence>
<dbReference type="Proteomes" id="UP000095280">
    <property type="component" value="Unplaced"/>
</dbReference>
<evidence type="ECO:0000256" key="8">
    <source>
        <dbReference type="ARBA" id="ARBA00023274"/>
    </source>
</evidence>
<dbReference type="InterPro" id="IPR011107">
    <property type="entry name" value="PPI_Ypi1"/>
</dbReference>
<dbReference type="GO" id="GO:0046540">
    <property type="term" value="C:U4/U6 x U5 tri-snRNP complex"/>
    <property type="evidence" value="ECO:0007669"/>
    <property type="project" value="TreeGrafter"/>
</dbReference>
<dbReference type="GO" id="GO:0000932">
    <property type="term" value="C:P-body"/>
    <property type="evidence" value="ECO:0007669"/>
    <property type="project" value="TreeGrafter"/>
</dbReference>
<dbReference type="GO" id="GO:0003723">
    <property type="term" value="F:RNA binding"/>
    <property type="evidence" value="ECO:0007669"/>
    <property type="project" value="UniProtKB-KW"/>
</dbReference>
<keyword evidence="3" id="KW-0507">mRNA processing</keyword>
<dbReference type="GO" id="GO:0000398">
    <property type="term" value="P:mRNA splicing, via spliceosome"/>
    <property type="evidence" value="ECO:0007669"/>
    <property type="project" value="TreeGrafter"/>
</dbReference>
<dbReference type="InterPro" id="IPR001163">
    <property type="entry name" value="Sm_dom_euk/arc"/>
</dbReference>
<evidence type="ECO:0000313" key="14">
    <source>
        <dbReference type="Proteomes" id="UP000095280"/>
    </source>
</evidence>
<keyword evidence="14" id="KW-1185">Reference proteome</keyword>
<dbReference type="SUPFAM" id="SSF50182">
    <property type="entry name" value="Sm-like ribonucleoproteins"/>
    <property type="match status" value="1"/>
</dbReference>
<feature type="region of interest" description="Disordered" evidence="12">
    <location>
        <begin position="88"/>
        <end position="111"/>
    </location>
</feature>
<dbReference type="PANTHER" id="PTHR13829">
    <property type="entry name" value="SNRNP CORE PROTEIN FAMILY MEMBER"/>
    <property type="match status" value="1"/>
</dbReference>
<dbReference type="WBParaSite" id="maker-uti_cns_0047262-snap-gene-0.5-mRNA-1">
    <property type="protein sequence ID" value="maker-uti_cns_0047262-snap-gene-0.5-mRNA-1"/>
    <property type="gene ID" value="maker-uti_cns_0047262-snap-gene-0.5"/>
</dbReference>
<evidence type="ECO:0000256" key="1">
    <source>
        <dbReference type="ARBA" id="ARBA00004123"/>
    </source>
</evidence>
<evidence type="ECO:0000256" key="9">
    <source>
        <dbReference type="ARBA" id="ARBA00067755"/>
    </source>
</evidence>
<evidence type="ECO:0000256" key="3">
    <source>
        <dbReference type="ARBA" id="ARBA00022664"/>
    </source>
</evidence>
<sequence>LFYSFFKTLVGKDVVVELKNDLSICGTLQSVDQYLNINLNDISVTDPNKYPHMMSMKNCFIRGSVVRYVQLPADECDTVELQNAARKEAMQSKSNQAESTGSQTVTVEPQPQEETVTLHLIDNSTQDSRQVQFAQDTVDNEHLGKKKSKCCCVYKKPRKFDPDNPDKSDSEDEDGHSCTMHCQGHTQKSYHKD</sequence>
<evidence type="ECO:0000256" key="10">
    <source>
        <dbReference type="ARBA" id="ARBA00083055"/>
    </source>
</evidence>
<evidence type="ECO:0000256" key="7">
    <source>
        <dbReference type="ARBA" id="ARBA00023242"/>
    </source>
</evidence>
<evidence type="ECO:0000256" key="2">
    <source>
        <dbReference type="ARBA" id="ARBA00006850"/>
    </source>
</evidence>
<proteinExistence type="inferred from homology"/>
<dbReference type="Pfam" id="PF07491">
    <property type="entry name" value="PPI_Ypi1"/>
    <property type="match status" value="1"/>
</dbReference>
<evidence type="ECO:0000256" key="12">
    <source>
        <dbReference type="SAM" id="MobiDB-lite"/>
    </source>
</evidence>
<name>A0A1I8JFI1_9PLAT</name>
<evidence type="ECO:0000256" key="5">
    <source>
        <dbReference type="ARBA" id="ARBA00022884"/>
    </source>
</evidence>
<dbReference type="WBParaSite" id="maker-uti_cns_0002906-snap-gene-0.4-mRNA-1">
    <property type="protein sequence ID" value="maker-uti_cns_0002906-snap-gene-0.4-mRNA-1"/>
    <property type="gene ID" value="maker-uti_cns_0002906-snap-gene-0.4"/>
</dbReference>
<comment type="similarity">
    <text evidence="2">Belongs to the snRNP Sm proteins family.</text>
</comment>
<dbReference type="GO" id="GO:0004865">
    <property type="term" value="F:protein serine/threonine phosphatase inhibitor activity"/>
    <property type="evidence" value="ECO:0007669"/>
    <property type="project" value="InterPro"/>
</dbReference>
<dbReference type="PANTHER" id="PTHR13829:SF2">
    <property type="entry name" value="U6 SNRNA-ASSOCIATED SM-LIKE PROTEIN LSM2"/>
    <property type="match status" value="1"/>
</dbReference>
<organism evidence="14 16">
    <name type="scientific">Macrostomum lignano</name>
    <dbReference type="NCBI Taxonomy" id="282301"/>
    <lineage>
        <taxon>Eukaryota</taxon>
        <taxon>Metazoa</taxon>
        <taxon>Spiralia</taxon>
        <taxon>Lophotrochozoa</taxon>
        <taxon>Platyhelminthes</taxon>
        <taxon>Rhabditophora</taxon>
        <taxon>Macrostomorpha</taxon>
        <taxon>Macrostomida</taxon>
        <taxon>Macrostomidae</taxon>
        <taxon>Macrostomum</taxon>
    </lineage>
</organism>
<feature type="compositionally biased region" description="Basic and acidic residues" evidence="12">
    <location>
        <begin position="159"/>
        <end position="168"/>
    </location>
</feature>
<dbReference type="FunFam" id="2.30.30.100:FF:000009">
    <property type="entry name" value="U6 snRNA-associated Sm-like protein LSm2"/>
    <property type="match status" value="1"/>
</dbReference>
<evidence type="ECO:0000259" key="13">
    <source>
        <dbReference type="PROSITE" id="PS52002"/>
    </source>
</evidence>
<feature type="region of interest" description="Disordered" evidence="12">
    <location>
        <begin position="155"/>
        <end position="193"/>
    </location>
</feature>
<dbReference type="InterPro" id="IPR010920">
    <property type="entry name" value="LSM_dom_sf"/>
</dbReference>
<dbReference type="GO" id="GO:1990726">
    <property type="term" value="C:Lsm1-7-Pat1 complex"/>
    <property type="evidence" value="ECO:0007669"/>
    <property type="project" value="TreeGrafter"/>
</dbReference>
<dbReference type="CDD" id="cd01725">
    <property type="entry name" value="LSm2"/>
    <property type="match status" value="1"/>
</dbReference>
<dbReference type="GO" id="GO:0071013">
    <property type="term" value="C:catalytic step 2 spliceosome"/>
    <property type="evidence" value="ECO:0007669"/>
    <property type="project" value="TreeGrafter"/>
</dbReference>
<evidence type="ECO:0000256" key="11">
    <source>
        <dbReference type="ARBA" id="ARBA00083963"/>
    </source>
</evidence>
<comment type="subcellular location">
    <subcellularLocation>
        <location evidence="1">Nucleus</location>
    </subcellularLocation>
</comment>
<dbReference type="InterPro" id="IPR047575">
    <property type="entry name" value="Sm"/>
</dbReference>
<dbReference type="InterPro" id="IPR016654">
    <property type="entry name" value="U6_snRNA_Lsm2"/>
</dbReference>
<evidence type="ECO:0000313" key="15">
    <source>
        <dbReference type="WBParaSite" id="maker-uti_cns_0002906-snap-gene-0.4-mRNA-1"/>
    </source>
</evidence>
<protein>
    <recommendedName>
        <fullName evidence="9">U6 snRNA-associated Sm-like protein LSm2</fullName>
    </recommendedName>
    <alternativeName>
        <fullName evidence="10">Protein G7b</fullName>
    </alternativeName>
    <alternativeName>
        <fullName evidence="11">snRNP core Sm-like protein Sm-x5</fullName>
    </alternativeName>
</protein>